<evidence type="ECO:0000313" key="7">
    <source>
        <dbReference type="Proteomes" id="UP001205566"/>
    </source>
</evidence>
<organism evidence="6 7">
    <name type="scientific">Microbulbifer elongatus</name>
    <dbReference type="NCBI Taxonomy" id="86173"/>
    <lineage>
        <taxon>Bacteria</taxon>
        <taxon>Pseudomonadati</taxon>
        <taxon>Pseudomonadota</taxon>
        <taxon>Gammaproteobacteria</taxon>
        <taxon>Cellvibrionales</taxon>
        <taxon>Microbulbiferaceae</taxon>
        <taxon>Microbulbifer</taxon>
    </lineage>
</organism>
<evidence type="ECO:0000256" key="5">
    <source>
        <dbReference type="ARBA" id="ARBA00023027"/>
    </source>
</evidence>
<protein>
    <submittedName>
        <fullName evidence="6">NAD(P)/FAD-dependent oxidoreductase</fullName>
    </submittedName>
</protein>
<dbReference type="Pfam" id="PF13450">
    <property type="entry name" value="NAD_binding_8"/>
    <property type="match status" value="1"/>
</dbReference>
<accession>A0ABT1P3M4</accession>
<dbReference type="EMBL" id="JACASI010000037">
    <property type="protein sequence ID" value="MCQ3830718.1"/>
    <property type="molecule type" value="Genomic_DNA"/>
</dbReference>
<evidence type="ECO:0000256" key="3">
    <source>
        <dbReference type="ARBA" id="ARBA00022827"/>
    </source>
</evidence>
<name>A0ABT1P3M4_9GAMM</name>
<evidence type="ECO:0000256" key="4">
    <source>
        <dbReference type="ARBA" id="ARBA00022857"/>
    </source>
</evidence>
<keyword evidence="4" id="KW-0521">NADP</keyword>
<keyword evidence="2" id="KW-0732">Signal</keyword>
<dbReference type="SUPFAM" id="SSF51905">
    <property type="entry name" value="FAD/NAD(P)-binding domain"/>
    <property type="match status" value="1"/>
</dbReference>
<keyword evidence="1" id="KW-0285">Flavoprotein</keyword>
<dbReference type="InterPro" id="IPR052206">
    <property type="entry name" value="Retinol_saturase"/>
</dbReference>
<evidence type="ECO:0000256" key="1">
    <source>
        <dbReference type="ARBA" id="ARBA00022630"/>
    </source>
</evidence>
<evidence type="ECO:0000313" key="6">
    <source>
        <dbReference type="EMBL" id="MCQ3830718.1"/>
    </source>
</evidence>
<keyword evidence="3" id="KW-0274">FAD</keyword>
<reference evidence="6" key="1">
    <citation type="thesis" date="2020" institute="Technische Universitat Dresden" country="Dresden, Germany">
        <title>The Agarolytic System of Microbulbifer elongatus PORT2, Isolated from Batu Karas, Pangandaran West Java Indonesia.</title>
        <authorList>
            <person name="Anggraeni S.R."/>
        </authorList>
    </citation>
    <scope>NUCLEOTIDE SEQUENCE</scope>
    <source>
        <strain evidence="6">PORT2</strain>
    </source>
</reference>
<proteinExistence type="predicted"/>
<dbReference type="PANTHER" id="PTHR46091">
    <property type="entry name" value="BLR7054 PROTEIN"/>
    <property type="match status" value="1"/>
</dbReference>
<dbReference type="PANTHER" id="PTHR46091:SF3">
    <property type="entry name" value="AMINE OXIDASE DOMAIN-CONTAINING PROTEIN"/>
    <property type="match status" value="1"/>
</dbReference>
<dbReference type="Proteomes" id="UP001205566">
    <property type="component" value="Unassembled WGS sequence"/>
</dbReference>
<sequence length="498" mass="55855">MKERANIFADELVVGAGLTGLVYGNVAAAAGKRVVVIDKHTKVGGYATNFARKGEYIFDCSLHKITGFGENGNLENALSRAGLLNLVRFETYEHLTNIFIGKRNLRISANPDNFVAQLLSEFPDESESIHRFVADIKGCGYQNYMIARLALGEHELSFEEIVRGRQLSRITTYDYLCTLFSNRELITLFCAIAINLGVEAYEVDALYFLHFAYTFFFTEKRYVRGSSQALSDTLADEFVRRGGELIVREEVNSLKTDGGTVTGCLTRRYDIAAEHTVFTGCPHQLPNLTPPSPALDSFTGKLESLEFGLGAFIVYLGLDRPPSEIGITEDDYLFASTQYLDCAEGLSASDERYQHWPLSVSNYSVLDSTYGNVIQLEVLDHQSDWFELDRQAYKRRKIAIAQLLIDRFASHFPDIKKHIRYFDVSTPRTSKKFTNSYGGSSFGYKPIPKRNVRFLQKPPFEGLQFVGTWINGAGYEPAMCLGFTAATIRNRQQVAEGA</sequence>
<dbReference type="Gene3D" id="3.50.50.60">
    <property type="entry name" value="FAD/NAD(P)-binding domain"/>
    <property type="match status" value="2"/>
</dbReference>
<keyword evidence="7" id="KW-1185">Reference proteome</keyword>
<evidence type="ECO:0000256" key="2">
    <source>
        <dbReference type="ARBA" id="ARBA00022729"/>
    </source>
</evidence>
<comment type="caution">
    <text evidence="6">The sequence shown here is derived from an EMBL/GenBank/DDBJ whole genome shotgun (WGS) entry which is preliminary data.</text>
</comment>
<dbReference type="InterPro" id="IPR036188">
    <property type="entry name" value="FAD/NAD-bd_sf"/>
</dbReference>
<gene>
    <name evidence="6" type="ORF">HXX02_14860</name>
</gene>
<keyword evidence="5" id="KW-0520">NAD</keyword>